<evidence type="ECO:0000259" key="17">
    <source>
        <dbReference type="Pfam" id="PF00593"/>
    </source>
</evidence>
<evidence type="ECO:0000256" key="9">
    <source>
        <dbReference type="ARBA" id="ARBA00023077"/>
    </source>
</evidence>
<keyword evidence="3 12" id="KW-1134">Transmembrane beta strand</keyword>
<feature type="compositionally biased region" description="Polar residues" evidence="15">
    <location>
        <begin position="684"/>
        <end position="696"/>
    </location>
</feature>
<feature type="signal peptide" evidence="16">
    <location>
        <begin position="1"/>
        <end position="20"/>
    </location>
</feature>
<dbReference type="PANTHER" id="PTHR32552:SF81">
    <property type="entry name" value="TONB-DEPENDENT OUTER MEMBRANE RECEPTOR"/>
    <property type="match status" value="1"/>
</dbReference>
<proteinExistence type="inferred from homology"/>
<dbReference type="PROSITE" id="PS52016">
    <property type="entry name" value="TONB_DEPENDENT_REC_3"/>
    <property type="match status" value="1"/>
</dbReference>
<evidence type="ECO:0000256" key="3">
    <source>
        <dbReference type="ARBA" id="ARBA00022452"/>
    </source>
</evidence>
<dbReference type="Pfam" id="PF07715">
    <property type="entry name" value="Plug"/>
    <property type="match status" value="1"/>
</dbReference>
<dbReference type="EMBL" id="CP041046">
    <property type="protein sequence ID" value="QDE39465.1"/>
    <property type="molecule type" value="Genomic_DNA"/>
</dbReference>
<evidence type="ECO:0000256" key="11">
    <source>
        <dbReference type="ARBA" id="ARBA00023237"/>
    </source>
</evidence>
<evidence type="ECO:0000256" key="6">
    <source>
        <dbReference type="ARBA" id="ARBA00022729"/>
    </source>
</evidence>
<feature type="short sequence motif" description="TonB C-terminal box" evidence="13">
    <location>
        <begin position="801"/>
        <end position="818"/>
    </location>
</feature>
<keyword evidence="5 12" id="KW-0812">Transmembrane</keyword>
<evidence type="ECO:0000256" key="12">
    <source>
        <dbReference type="PROSITE-ProRule" id="PRU01360"/>
    </source>
</evidence>
<protein>
    <submittedName>
        <fullName evidence="19">TonB-dependent receptor</fullName>
    </submittedName>
</protein>
<keyword evidence="20" id="KW-1185">Reference proteome</keyword>
<dbReference type="KEGG" id="lpy:FIV34_09750"/>
<keyword evidence="8" id="KW-0406">Ion transport</keyword>
<dbReference type="OrthoDB" id="127311at2"/>
<dbReference type="SUPFAM" id="SSF56935">
    <property type="entry name" value="Porins"/>
    <property type="match status" value="1"/>
</dbReference>
<dbReference type="PANTHER" id="PTHR32552">
    <property type="entry name" value="FERRICHROME IRON RECEPTOR-RELATED"/>
    <property type="match status" value="1"/>
</dbReference>
<dbReference type="GO" id="GO:0009279">
    <property type="term" value="C:cell outer membrane"/>
    <property type="evidence" value="ECO:0007669"/>
    <property type="project" value="UniProtKB-SubCell"/>
</dbReference>
<evidence type="ECO:0000313" key="19">
    <source>
        <dbReference type="EMBL" id="QDE39465.1"/>
    </source>
</evidence>
<evidence type="ECO:0000256" key="14">
    <source>
        <dbReference type="RuleBase" id="RU003357"/>
    </source>
</evidence>
<keyword evidence="10 12" id="KW-0472">Membrane</keyword>
<keyword evidence="4" id="KW-0410">Iron transport</keyword>
<keyword evidence="9 14" id="KW-0798">TonB box</keyword>
<evidence type="ECO:0000256" key="4">
    <source>
        <dbReference type="ARBA" id="ARBA00022496"/>
    </source>
</evidence>
<evidence type="ECO:0000256" key="2">
    <source>
        <dbReference type="ARBA" id="ARBA00022448"/>
    </source>
</evidence>
<dbReference type="AlphaFoldDB" id="A0A4Y5Z4K8"/>
<evidence type="ECO:0000256" key="7">
    <source>
        <dbReference type="ARBA" id="ARBA00023004"/>
    </source>
</evidence>
<feature type="domain" description="TonB-dependent receptor-like beta-barrel" evidence="17">
    <location>
        <begin position="298"/>
        <end position="781"/>
    </location>
</feature>
<name>A0A4Y5Z4K8_9GAMM</name>
<dbReference type="GO" id="GO:0006826">
    <property type="term" value="P:iron ion transport"/>
    <property type="evidence" value="ECO:0007669"/>
    <property type="project" value="UniProtKB-KW"/>
</dbReference>
<feature type="chain" id="PRO_5021472699" evidence="16">
    <location>
        <begin position="21"/>
        <end position="818"/>
    </location>
</feature>
<evidence type="ECO:0000256" key="15">
    <source>
        <dbReference type="SAM" id="MobiDB-lite"/>
    </source>
</evidence>
<reference evidence="19 20" key="1">
    <citation type="submission" date="2019-06" db="EMBL/GenBank/DDBJ databases">
        <title>A complete genome sequence for Luteibacter pinisoli MAH-14.</title>
        <authorList>
            <person name="Baltrus D.A."/>
        </authorList>
    </citation>
    <scope>NUCLEOTIDE SEQUENCE [LARGE SCALE GENOMIC DNA]</scope>
    <source>
        <strain evidence="19 20">MAH-14</strain>
    </source>
</reference>
<dbReference type="InterPro" id="IPR010917">
    <property type="entry name" value="TonB_rcpt_CS"/>
</dbReference>
<evidence type="ECO:0000256" key="16">
    <source>
        <dbReference type="SAM" id="SignalP"/>
    </source>
</evidence>
<keyword evidence="7" id="KW-0408">Iron</keyword>
<dbReference type="InterPro" id="IPR000531">
    <property type="entry name" value="Beta-barrel_TonB"/>
</dbReference>
<dbReference type="Proteomes" id="UP000316093">
    <property type="component" value="Chromosome"/>
</dbReference>
<organism evidence="19 20">
    <name type="scientific">Luteibacter pinisoli</name>
    <dbReference type="NCBI Taxonomy" id="2589080"/>
    <lineage>
        <taxon>Bacteria</taxon>
        <taxon>Pseudomonadati</taxon>
        <taxon>Pseudomonadota</taxon>
        <taxon>Gammaproteobacteria</taxon>
        <taxon>Lysobacterales</taxon>
        <taxon>Rhodanobacteraceae</taxon>
        <taxon>Luteibacter</taxon>
    </lineage>
</organism>
<dbReference type="InterPro" id="IPR036942">
    <property type="entry name" value="Beta-barrel_TonB_sf"/>
</dbReference>
<feature type="region of interest" description="Disordered" evidence="15">
    <location>
        <begin position="672"/>
        <end position="698"/>
    </location>
</feature>
<keyword evidence="11 12" id="KW-0998">Cell outer membrane</keyword>
<dbReference type="RefSeq" id="WP_139982091.1">
    <property type="nucleotide sequence ID" value="NZ_CP041046.1"/>
</dbReference>
<evidence type="ECO:0000256" key="13">
    <source>
        <dbReference type="PROSITE-ProRule" id="PRU10144"/>
    </source>
</evidence>
<keyword evidence="6 16" id="KW-0732">Signal</keyword>
<gene>
    <name evidence="19" type="ORF">FIV34_09750</name>
</gene>
<keyword evidence="19" id="KW-0675">Receptor</keyword>
<comment type="similarity">
    <text evidence="12 14">Belongs to the TonB-dependent receptor family.</text>
</comment>
<evidence type="ECO:0000256" key="8">
    <source>
        <dbReference type="ARBA" id="ARBA00023065"/>
    </source>
</evidence>
<evidence type="ECO:0000313" key="20">
    <source>
        <dbReference type="Proteomes" id="UP000316093"/>
    </source>
</evidence>
<comment type="subcellular location">
    <subcellularLocation>
        <location evidence="1 12">Cell outer membrane</location>
        <topology evidence="1 12">Multi-pass membrane protein</topology>
    </subcellularLocation>
</comment>
<evidence type="ECO:0000256" key="1">
    <source>
        <dbReference type="ARBA" id="ARBA00004571"/>
    </source>
</evidence>
<evidence type="ECO:0000256" key="5">
    <source>
        <dbReference type="ARBA" id="ARBA00022692"/>
    </source>
</evidence>
<accession>A0A4Y5Z4K8</accession>
<evidence type="ECO:0000259" key="18">
    <source>
        <dbReference type="Pfam" id="PF07715"/>
    </source>
</evidence>
<dbReference type="InterPro" id="IPR012910">
    <property type="entry name" value="Plug_dom"/>
</dbReference>
<dbReference type="InterPro" id="IPR039426">
    <property type="entry name" value="TonB-dep_rcpt-like"/>
</dbReference>
<dbReference type="Pfam" id="PF00593">
    <property type="entry name" value="TonB_dep_Rec_b-barrel"/>
    <property type="match status" value="1"/>
</dbReference>
<dbReference type="Gene3D" id="2.40.170.20">
    <property type="entry name" value="TonB-dependent receptor, beta-barrel domain"/>
    <property type="match status" value="1"/>
</dbReference>
<sequence length="818" mass="88323">MKRLIASAAALLCPVFAATAQVANGPSDTTDKKDTTALETVTVTARQREEDLQKVPMAVSAVSGEWLDRSYTVNTQQLSLLVPSLYYNSANPRNTAYTIRGLGSNTLSVSAANDGIEPGVGFYVDGVYHGRPATAAFDFTDIDRIEVLRGPQGTLFGKNTTAGAISITSREPTFTPEGNGEISYGEQGFVQAKGTVSGPISPTVAARVSAQYTERDGTIYNVSNGKDENALKNYALRGQLLFKPDDDLNVRLIGDLSSLNSDCCTQNYLRVGKTLKSAARQFEGLSANLPAHGFPAYSPPSRNIYDRLTDIDAPLHIDTQDGGVSLNADWNVGPVTLTSISAWRYWKWDVANDRDYTGVPVQLIQRIPSRQDQYSQEFRVASNGDGPFSYVGGLYFYTQEINGKPISVYGPAATYWLVSTTSFPNMPDNLADGYGQYGTSHYRMKSYAAFGEVNYQFTDRLTGTIGARYTYEDKNGTYATTVSGGLPTTPGSIQDNAKLSLFRPQSYRASDNGGNPSGRVNLAYQFTDSLMGYAGFAYGYKSGGLNMSGLPLDAQNNPALATAVIKDETNRTVEVGLKSAWWDGRATANFAAYRTTVDNYQANITSSTETAAIRTYPANIPKVRVQGVEGDFAALLFTGFTLRASFAYADGKYVSYPKGPCPLEWQNPNAAGGCQPLNPPASLANKTSNPRGNPTTPGAYDLSGLPLAGLSKWAGSLGFDYELPVGHDAFLVHADTSARSGYNSDTTNSIYTKIAGYAVVNASIGYRFDDNWEVDVFARNLFNRDYVTALTVQTGNSGLILGQPSDPRMVGVTLRAHF</sequence>
<evidence type="ECO:0000256" key="10">
    <source>
        <dbReference type="ARBA" id="ARBA00023136"/>
    </source>
</evidence>
<feature type="domain" description="TonB-dependent receptor plug" evidence="18">
    <location>
        <begin position="52"/>
        <end position="164"/>
    </location>
</feature>
<dbReference type="PROSITE" id="PS01156">
    <property type="entry name" value="TONB_DEPENDENT_REC_2"/>
    <property type="match status" value="1"/>
</dbReference>
<keyword evidence="2 12" id="KW-0813">Transport</keyword>